<reference evidence="3 4" key="1">
    <citation type="submission" date="2019-02" db="EMBL/GenBank/DDBJ databases">
        <title>Flavobacterium sp. RD-2-33 isolated from forest soil.</title>
        <authorList>
            <person name="Chaudhary D.K."/>
        </authorList>
    </citation>
    <scope>NUCLEOTIDE SEQUENCE [LARGE SCALE GENOMIC DNA]</scope>
    <source>
        <strain evidence="3 4">RD-2-33</strain>
    </source>
</reference>
<comment type="similarity">
    <text evidence="1">Belongs to the AHA1 family.</text>
</comment>
<dbReference type="SUPFAM" id="SSF55961">
    <property type="entry name" value="Bet v1-like"/>
    <property type="match status" value="1"/>
</dbReference>
<proteinExistence type="inferred from homology"/>
<dbReference type="EMBL" id="SJPE01000005">
    <property type="protein sequence ID" value="TBX69968.1"/>
    <property type="molecule type" value="Genomic_DNA"/>
</dbReference>
<evidence type="ECO:0000313" key="3">
    <source>
        <dbReference type="EMBL" id="TBX69968.1"/>
    </source>
</evidence>
<dbReference type="OrthoDB" id="384974at2"/>
<keyword evidence="4" id="KW-1185">Reference proteome</keyword>
<dbReference type="CDD" id="cd08897">
    <property type="entry name" value="SRPBCC_CalC_Aha1-like_4"/>
    <property type="match status" value="1"/>
</dbReference>
<sequence>MITVKTTVNVPLTKVWEYWTQPRHITQWNHASDDWHTPKASNDLKVGGTFCATMASKDGSMSFDFECTYTTIEECAVIEYIMADGRKVNITFETTPMGVTVTESFDPETQNPEDLQRQGWQSILDHFKKYTETN</sequence>
<evidence type="ECO:0000256" key="1">
    <source>
        <dbReference type="ARBA" id="ARBA00006817"/>
    </source>
</evidence>
<dbReference type="RefSeq" id="WP_131475697.1">
    <property type="nucleotide sequence ID" value="NZ_SJPE01000005.1"/>
</dbReference>
<dbReference type="Gene3D" id="3.30.530.20">
    <property type="match status" value="1"/>
</dbReference>
<accession>A0A4Q9Z0Z1</accession>
<dbReference type="InterPro" id="IPR023393">
    <property type="entry name" value="START-like_dom_sf"/>
</dbReference>
<dbReference type="InterPro" id="IPR013538">
    <property type="entry name" value="ASHA1/2-like_C"/>
</dbReference>
<dbReference type="Pfam" id="PF08327">
    <property type="entry name" value="AHSA1"/>
    <property type="match status" value="1"/>
</dbReference>
<evidence type="ECO:0000259" key="2">
    <source>
        <dbReference type="Pfam" id="PF08327"/>
    </source>
</evidence>
<name>A0A4Q9Z0Z1_9FLAO</name>
<organism evidence="3 4">
    <name type="scientific">Flavobacterium silvisoli</name>
    <dbReference type="NCBI Taxonomy" id="2529433"/>
    <lineage>
        <taxon>Bacteria</taxon>
        <taxon>Pseudomonadati</taxon>
        <taxon>Bacteroidota</taxon>
        <taxon>Flavobacteriia</taxon>
        <taxon>Flavobacteriales</taxon>
        <taxon>Flavobacteriaceae</taxon>
        <taxon>Flavobacterium</taxon>
    </lineage>
</organism>
<feature type="domain" description="Activator of Hsp90 ATPase homologue 1/2-like C-terminal" evidence="2">
    <location>
        <begin position="9"/>
        <end position="131"/>
    </location>
</feature>
<evidence type="ECO:0000313" key="4">
    <source>
        <dbReference type="Proteomes" id="UP000293300"/>
    </source>
</evidence>
<dbReference type="Proteomes" id="UP000293300">
    <property type="component" value="Unassembled WGS sequence"/>
</dbReference>
<dbReference type="AlphaFoldDB" id="A0A4Q9Z0Z1"/>
<comment type="caution">
    <text evidence="3">The sequence shown here is derived from an EMBL/GenBank/DDBJ whole genome shotgun (WGS) entry which is preliminary data.</text>
</comment>
<gene>
    <name evidence="3" type="ORF">EZL74_05995</name>
</gene>
<protein>
    <submittedName>
        <fullName evidence="3">Polyketide cyclase</fullName>
    </submittedName>
</protein>